<dbReference type="PANTHER" id="PTHR24366:SF96">
    <property type="entry name" value="LEUCINE RICH REPEAT CONTAINING 53"/>
    <property type="match status" value="1"/>
</dbReference>
<dbReference type="SMART" id="SM00409">
    <property type="entry name" value="IG"/>
    <property type="match status" value="1"/>
</dbReference>
<dbReference type="Pfam" id="PF13855">
    <property type="entry name" value="LRR_8"/>
    <property type="match status" value="1"/>
</dbReference>
<evidence type="ECO:0000256" key="6">
    <source>
        <dbReference type="SAM" id="SignalP"/>
    </source>
</evidence>
<name>A0AAD7TB70_9TELE</name>
<dbReference type="InterPro" id="IPR020777">
    <property type="entry name" value="NTRK"/>
</dbReference>
<evidence type="ECO:0000259" key="7">
    <source>
        <dbReference type="PROSITE" id="PS50835"/>
    </source>
</evidence>
<dbReference type="FunFam" id="3.80.10.10:FF:000035">
    <property type="entry name" value="Tyrosine-protein kinase receptor"/>
    <property type="match status" value="1"/>
</dbReference>
<dbReference type="AlphaFoldDB" id="A0AAD7TB70"/>
<dbReference type="Proteomes" id="UP001221898">
    <property type="component" value="Unassembled WGS sequence"/>
</dbReference>
<dbReference type="InterPro" id="IPR007110">
    <property type="entry name" value="Ig-like_dom"/>
</dbReference>
<keyword evidence="5" id="KW-0393">Immunoglobulin domain</keyword>
<dbReference type="Gene3D" id="3.80.10.10">
    <property type="entry name" value="Ribonuclease Inhibitor"/>
    <property type="match status" value="1"/>
</dbReference>
<dbReference type="InterPro" id="IPR013783">
    <property type="entry name" value="Ig-like_fold"/>
</dbReference>
<dbReference type="InterPro" id="IPR013151">
    <property type="entry name" value="Immunoglobulin_dom"/>
</dbReference>
<evidence type="ECO:0000256" key="5">
    <source>
        <dbReference type="ARBA" id="ARBA00023319"/>
    </source>
</evidence>
<dbReference type="PRINTS" id="PR01939">
    <property type="entry name" value="NTKRECEPTOR"/>
</dbReference>
<dbReference type="GO" id="GO:0007169">
    <property type="term" value="P:cell surface receptor protein tyrosine kinase signaling pathway"/>
    <property type="evidence" value="ECO:0007669"/>
    <property type="project" value="InterPro"/>
</dbReference>
<dbReference type="GO" id="GO:0005524">
    <property type="term" value="F:ATP binding"/>
    <property type="evidence" value="ECO:0007669"/>
    <property type="project" value="InterPro"/>
</dbReference>
<dbReference type="SUPFAM" id="SSF52058">
    <property type="entry name" value="L domain-like"/>
    <property type="match status" value="1"/>
</dbReference>
<dbReference type="InterPro" id="IPR031635">
    <property type="entry name" value="NTRK_LRRCT"/>
</dbReference>
<evidence type="ECO:0000313" key="9">
    <source>
        <dbReference type="Proteomes" id="UP001221898"/>
    </source>
</evidence>
<keyword evidence="4" id="KW-1015">Disulfide bond</keyword>
<dbReference type="SUPFAM" id="SSF48726">
    <property type="entry name" value="Immunoglobulin"/>
    <property type="match status" value="1"/>
</dbReference>
<evidence type="ECO:0000256" key="1">
    <source>
        <dbReference type="ARBA" id="ARBA00022614"/>
    </source>
</evidence>
<dbReference type="PROSITE" id="PS50835">
    <property type="entry name" value="IG_LIKE"/>
    <property type="match status" value="1"/>
</dbReference>
<dbReference type="FunFam" id="2.60.40.10:FF:000251">
    <property type="entry name" value="Tyrosine-protein kinase receptor"/>
    <property type="match status" value="1"/>
</dbReference>
<accession>A0AAD7TB70</accession>
<reference evidence="8" key="1">
    <citation type="journal article" date="2023" name="Science">
        <title>Genome structures resolve the early diversification of teleost fishes.</title>
        <authorList>
            <person name="Parey E."/>
            <person name="Louis A."/>
            <person name="Montfort J."/>
            <person name="Bouchez O."/>
            <person name="Roques C."/>
            <person name="Iampietro C."/>
            <person name="Lluch J."/>
            <person name="Castinel A."/>
            <person name="Donnadieu C."/>
            <person name="Desvignes T."/>
            <person name="Floi Bucao C."/>
            <person name="Jouanno E."/>
            <person name="Wen M."/>
            <person name="Mejri S."/>
            <person name="Dirks R."/>
            <person name="Jansen H."/>
            <person name="Henkel C."/>
            <person name="Chen W.J."/>
            <person name="Zahm M."/>
            <person name="Cabau C."/>
            <person name="Klopp C."/>
            <person name="Thompson A.W."/>
            <person name="Robinson-Rechavi M."/>
            <person name="Braasch I."/>
            <person name="Lecointre G."/>
            <person name="Bobe J."/>
            <person name="Postlethwait J.H."/>
            <person name="Berthelot C."/>
            <person name="Roest Crollius H."/>
            <person name="Guiguen Y."/>
        </authorList>
    </citation>
    <scope>NUCLEOTIDE SEQUENCE</scope>
    <source>
        <strain evidence="8">NC1722</strain>
    </source>
</reference>
<keyword evidence="9" id="KW-1185">Reference proteome</keyword>
<proteinExistence type="predicted"/>
<dbReference type="InterPro" id="IPR036179">
    <property type="entry name" value="Ig-like_dom_sf"/>
</dbReference>
<dbReference type="Pfam" id="PF16920">
    <property type="entry name" value="LRRCT_2"/>
    <property type="match status" value="1"/>
</dbReference>
<dbReference type="InterPro" id="IPR032675">
    <property type="entry name" value="LRR_dom_sf"/>
</dbReference>
<gene>
    <name evidence="8" type="ORF">AAFF_G00286690</name>
</gene>
<keyword evidence="3" id="KW-0677">Repeat</keyword>
<feature type="chain" id="PRO_5042193012" description="Ig-like domain-containing protein" evidence="6">
    <location>
        <begin position="29"/>
        <end position="328"/>
    </location>
</feature>
<dbReference type="InterPro" id="IPR001611">
    <property type="entry name" value="Leu-rich_rpt"/>
</dbReference>
<dbReference type="Pfam" id="PF00047">
    <property type="entry name" value="ig"/>
    <property type="match status" value="1"/>
</dbReference>
<keyword evidence="2 6" id="KW-0732">Signal</keyword>
<feature type="domain" description="Ig-like" evidence="7">
    <location>
        <begin position="208"/>
        <end position="300"/>
    </location>
</feature>
<comment type="caution">
    <text evidence="8">The sequence shown here is derived from an EMBL/GenBank/DDBJ whole genome shotgun (WGS) entry which is preliminary data.</text>
</comment>
<protein>
    <recommendedName>
        <fullName evidence="7">Ig-like domain-containing protein</fullName>
    </recommendedName>
</protein>
<dbReference type="GO" id="GO:0005886">
    <property type="term" value="C:plasma membrane"/>
    <property type="evidence" value="ECO:0007669"/>
    <property type="project" value="InterPro"/>
</dbReference>
<evidence type="ECO:0000256" key="3">
    <source>
        <dbReference type="ARBA" id="ARBA00022737"/>
    </source>
</evidence>
<dbReference type="EMBL" id="JAINUG010000004">
    <property type="protein sequence ID" value="KAJ8417442.1"/>
    <property type="molecule type" value="Genomic_DNA"/>
</dbReference>
<feature type="signal peptide" evidence="6">
    <location>
        <begin position="1"/>
        <end position="28"/>
    </location>
</feature>
<sequence length="328" mass="37370">MDLSFCTPTICWWRVLFLLSIFQDYLSSMLDCPPTCSCSPTEIYCNKSDNGKFFPLLALQDTGSNGNNSNSIQDLFKNITSIHIENWTGLQTLRDVDMELYTGLQRLTIMNSNLRLIQARAFAQNPHLRYINLSKNPLTMLSWQLFQNLQLSELRLDDVVFDCGCDVRWIQLWQQRREAELHRQQLYCYSGASRIPLRNMNISLCDLPRTSVTHRNLTVVEGANITVACNGSGSPLPEVDWTVGGLHSINTHQSNVDWPNVHSINLTLVNMSREDNGFILTCIAENVVGMSNASIELTIQLSYLSLSSLRGVMLILWEQHHCMHCRQP</sequence>
<dbReference type="InterPro" id="IPR003599">
    <property type="entry name" value="Ig_sub"/>
</dbReference>
<evidence type="ECO:0000256" key="2">
    <source>
        <dbReference type="ARBA" id="ARBA00022729"/>
    </source>
</evidence>
<dbReference type="PANTHER" id="PTHR24366">
    <property type="entry name" value="IG(IMMUNOGLOBULIN) AND LRR(LEUCINE RICH REPEAT) DOMAINS"/>
    <property type="match status" value="1"/>
</dbReference>
<dbReference type="GO" id="GO:0004714">
    <property type="term" value="F:transmembrane receptor protein tyrosine kinase activity"/>
    <property type="evidence" value="ECO:0007669"/>
    <property type="project" value="InterPro"/>
</dbReference>
<organism evidence="8 9">
    <name type="scientific">Aldrovandia affinis</name>
    <dbReference type="NCBI Taxonomy" id="143900"/>
    <lineage>
        <taxon>Eukaryota</taxon>
        <taxon>Metazoa</taxon>
        <taxon>Chordata</taxon>
        <taxon>Craniata</taxon>
        <taxon>Vertebrata</taxon>
        <taxon>Euteleostomi</taxon>
        <taxon>Actinopterygii</taxon>
        <taxon>Neopterygii</taxon>
        <taxon>Teleostei</taxon>
        <taxon>Notacanthiformes</taxon>
        <taxon>Halosauridae</taxon>
        <taxon>Aldrovandia</taxon>
    </lineage>
</organism>
<keyword evidence="1" id="KW-0433">Leucine-rich repeat</keyword>
<evidence type="ECO:0000256" key="4">
    <source>
        <dbReference type="ARBA" id="ARBA00023157"/>
    </source>
</evidence>
<dbReference type="Gene3D" id="2.60.40.10">
    <property type="entry name" value="Immunoglobulins"/>
    <property type="match status" value="1"/>
</dbReference>
<evidence type="ECO:0000313" key="8">
    <source>
        <dbReference type="EMBL" id="KAJ8417442.1"/>
    </source>
</evidence>